<keyword evidence="4" id="KW-0378">Hydrolase</keyword>
<dbReference type="EMBL" id="LNZH02000151">
    <property type="protein sequence ID" value="OCB89642.1"/>
    <property type="molecule type" value="Genomic_DNA"/>
</dbReference>
<dbReference type="PANTHER" id="PTHR42715:SF27">
    <property type="entry name" value="BETA-GLUCOSIDASE-RELATED"/>
    <property type="match status" value="1"/>
</dbReference>
<evidence type="ECO:0000256" key="2">
    <source>
        <dbReference type="ARBA" id="ARBA00005336"/>
    </source>
</evidence>
<dbReference type="SMART" id="SM01217">
    <property type="entry name" value="Fn3_like"/>
    <property type="match status" value="1"/>
</dbReference>
<name>A0A9Q5N790_SANBA</name>
<dbReference type="SUPFAM" id="SSF56300">
    <property type="entry name" value="Metallo-dependent phosphatases"/>
    <property type="match status" value="1"/>
</dbReference>
<keyword evidence="8" id="KW-1185">Reference proteome</keyword>
<keyword evidence="5" id="KW-0326">Glycosidase</keyword>
<accession>A0A9Q5N790</accession>
<dbReference type="PROSITE" id="PS51820">
    <property type="entry name" value="PA14"/>
    <property type="match status" value="1"/>
</dbReference>
<dbReference type="InterPro" id="IPR037524">
    <property type="entry name" value="PA14/GLEYA"/>
</dbReference>
<evidence type="ECO:0000256" key="4">
    <source>
        <dbReference type="ARBA" id="ARBA00022801"/>
    </source>
</evidence>
<dbReference type="SMART" id="SM01124">
    <property type="entry name" value="DBR1"/>
    <property type="match status" value="1"/>
</dbReference>
<reference evidence="7" key="1">
    <citation type="submission" date="2016-06" db="EMBL/GenBank/DDBJ databases">
        <title>Draft Genome sequence of the fungus Inonotus baumii.</title>
        <authorList>
            <person name="Zhu H."/>
            <person name="Lin W."/>
        </authorList>
    </citation>
    <scope>NUCLEOTIDE SEQUENCE</scope>
    <source>
        <strain evidence="7">821</strain>
    </source>
</reference>
<feature type="domain" description="PA14" evidence="6">
    <location>
        <begin position="409"/>
        <end position="572"/>
    </location>
</feature>
<dbReference type="InterPro" id="IPR001764">
    <property type="entry name" value="Glyco_hydro_3_N"/>
</dbReference>
<dbReference type="PRINTS" id="PR00133">
    <property type="entry name" value="GLHYDRLASE3"/>
</dbReference>
<sequence length="1251" mass="137003">MAPSDFANADIPSIVEKLTLEEATALIAGVGFWHTHGVERLGIPAIKVSDGPNGVRGNFFFMGTPAKCLPSATALGATWDTELIREVGAKLLAPEAKLRSASIILAPTCNIQRNPLGGRSFESFSEDPILSGLIASAYVAGIQSQGIGTTIKHFATNDKENDRMGYDSRVTSRALREIYLMPFMLAEKYAKPWAFMTAYNKLNGLHACENPLILQDILRKEWGSNALVMSDWFGVYSVSESINAGLDLEMPGTNKWRTWDKVRRAVEARKTTARIVKARAAKVLELVKLCAQGAPDVLDGDGKERTVESEEDTALMRKVASESIVLLKNEGGLLPLQTSELKKIAIVGGNAKAAVLSGGGSASLKASYFVSPYDGIAKALGENIKVTYAEGARAFKTLPTLENELVTEKGEKCWIGEWYSNGPDGLTAQGNPVSTQVIDETNALISVDKPKGVATHFTLHLRGKMKPKNEDTKFEFGLTVAGRAKLYIDGKLLIDNWTRQRRGEAFFNSGTMEEKAVFELKAGVAHDVHVHYVNVRSPADGDEDELLMDSNPGIRLGGAPVKDPDEDLALAVQLAKEADVAIVVVGLNSDWESEGYDRTTLALAGRTDKLVEKVAAVNKNTVVVTQSGSAITMPWADSVPAIVHAWYLGNSTGDAIADVLTGKVNPSGKMSLTFPKRLEDVPSYGHFHSENGTVLYSEDLFVGYKHYHNINIKPLWAFGHGLSYTTFEYSDLSVSKPKVVASDSKKDLSVIVSVTVTNTGSVAGSETAQVYVAHPVTSALTQVPLALRTFKKLRDVKPGEKRIIELTLDKYAVSYWEDSINTWTIENGEYTVHVGSSSESLPYYTGEKTAPVLTLVIGGNHEASNYMWELYHGGWLAPNIYFLGFAGCVQVNGIRIAGASGIYNEHHYRLGHYEALPYDGSAIRSIYHVREYDIFRLSQLAPPDIVMSHDWPLGIVHHGDMDDLLRRKPFFRSDVQSNTLGSPPAMRLLQKLKPTWWFSAHLHCRFEATVIHGAPKNQTSADEQPKGDNPDEIAIDDLDDGAISTAVDKAPVGPTTSLATEKTAEFPVNPDEILLDDELDDVAAPPPTQLATRFLALDKCLPRRQFLEIVDIPSAESPTTPRLAYDPEWLAITRAFHPYLSTTRLQPRLPDAAEAREKLKKEMEWVTQNIGTKDVLDCQEFWPTAPGPGSEGLNKNRQPPWYTNRQTEAFCELLQIENEINPVPKGVHPNSHFVSTANNSQHGPTGEAMGS</sequence>
<comment type="catalytic activity">
    <reaction evidence="1">
        <text>Hydrolysis of terminal, non-reducing beta-D-glucosyl residues with release of beta-D-glucose.</text>
        <dbReference type="EC" id="3.2.1.21"/>
    </reaction>
</comment>
<dbReference type="InterPro" id="IPR011658">
    <property type="entry name" value="PA14_dom"/>
</dbReference>
<proteinExistence type="inferred from homology"/>
<dbReference type="Gene3D" id="2.60.120.260">
    <property type="entry name" value="Galactose-binding domain-like"/>
    <property type="match status" value="1"/>
</dbReference>
<evidence type="ECO:0000313" key="7">
    <source>
        <dbReference type="EMBL" id="OCB89642.1"/>
    </source>
</evidence>
<dbReference type="Gene3D" id="3.20.20.300">
    <property type="entry name" value="Glycoside hydrolase, family 3, N-terminal domain"/>
    <property type="match status" value="1"/>
</dbReference>
<dbReference type="Pfam" id="PF14310">
    <property type="entry name" value="Fn3-like"/>
    <property type="match status" value="1"/>
</dbReference>
<dbReference type="GO" id="GO:0016788">
    <property type="term" value="F:hydrolase activity, acting on ester bonds"/>
    <property type="evidence" value="ECO:0007669"/>
    <property type="project" value="InterPro"/>
</dbReference>
<organism evidence="7 8">
    <name type="scientific">Sanghuangporus baumii</name>
    <name type="common">Phellinus baumii</name>
    <dbReference type="NCBI Taxonomy" id="108892"/>
    <lineage>
        <taxon>Eukaryota</taxon>
        <taxon>Fungi</taxon>
        <taxon>Dikarya</taxon>
        <taxon>Basidiomycota</taxon>
        <taxon>Agaricomycotina</taxon>
        <taxon>Agaricomycetes</taxon>
        <taxon>Hymenochaetales</taxon>
        <taxon>Hymenochaetaceae</taxon>
        <taxon>Sanghuangporus</taxon>
    </lineage>
</organism>
<evidence type="ECO:0000313" key="8">
    <source>
        <dbReference type="Proteomes" id="UP000757232"/>
    </source>
</evidence>
<dbReference type="AlphaFoldDB" id="A0A9Q5N790"/>
<dbReference type="SUPFAM" id="SSF52279">
    <property type="entry name" value="Beta-D-glucan exohydrolase, C-terminal domain"/>
    <property type="match status" value="1"/>
</dbReference>
<dbReference type="GO" id="GO:0006397">
    <property type="term" value="P:mRNA processing"/>
    <property type="evidence" value="ECO:0007669"/>
    <property type="project" value="InterPro"/>
</dbReference>
<gene>
    <name evidence="7" type="ORF">A7U60_g3119</name>
</gene>
<dbReference type="SUPFAM" id="SSF51445">
    <property type="entry name" value="(Trans)glycosidases"/>
    <property type="match status" value="1"/>
</dbReference>
<dbReference type="OrthoDB" id="47059at2759"/>
<dbReference type="Gene3D" id="2.60.40.10">
    <property type="entry name" value="Immunoglobulins"/>
    <property type="match status" value="1"/>
</dbReference>
<dbReference type="Gene3D" id="3.40.50.1700">
    <property type="entry name" value="Glycoside hydrolase family 3 C-terminal domain"/>
    <property type="match status" value="1"/>
</dbReference>
<dbReference type="InterPro" id="IPR036962">
    <property type="entry name" value="Glyco_hydro_3_N_sf"/>
</dbReference>
<comment type="similarity">
    <text evidence="2">Belongs to the glycosyl hydrolase 3 family.</text>
</comment>
<dbReference type="GO" id="GO:0008422">
    <property type="term" value="F:beta-glucosidase activity"/>
    <property type="evidence" value="ECO:0007669"/>
    <property type="project" value="UniProtKB-EC"/>
</dbReference>
<protein>
    <recommendedName>
        <fullName evidence="3">beta-glucosidase</fullName>
        <ecNumber evidence="3">3.2.1.21</ecNumber>
    </recommendedName>
</protein>
<dbReference type="InterPro" id="IPR004843">
    <property type="entry name" value="Calcineurin-like_PHP"/>
</dbReference>
<evidence type="ECO:0000256" key="3">
    <source>
        <dbReference type="ARBA" id="ARBA00012744"/>
    </source>
</evidence>
<dbReference type="InterPro" id="IPR029052">
    <property type="entry name" value="Metallo-depent_PP-like"/>
</dbReference>
<dbReference type="Pfam" id="PF07691">
    <property type="entry name" value="PA14"/>
    <property type="match status" value="1"/>
</dbReference>
<comment type="caution">
    <text evidence="7">The sequence shown here is derived from an EMBL/GenBank/DDBJ whole genome shotgun (WGS) entry which is preliminary data.</text>
</comment>
<dbReference type="PANTHER" id="PTHR42715">
    <property type="entry name" value="BETA-GLUCOSIDASE"/>
    <property type="match status" value="1"/>
</dbReference>
<dbReference type="InterPro" id="IPR013783">
    <property type="entry name" value="Ig-like_fold"/>
</dbReference>
<dbReference type="InterPro" id="IPR017853">
    <property type="entry name" value="GH"/>
</dbReference>
<dbReference type="Pfam" id="PF00149">
    <property type="entry name" value="Metallophos"/>
    <property type="match status" value="1"/>
</dbReference>
<dbReference type="SMART" id="SM00758">
    <property type="entry name" value="PA14"/>
    <property type="match status" value="1"/>
</dbReference>
<dbReference type="Pfam" id="PF05011">
    <property type="entry name" value="DBR1"/>
    <property type="match status" value="1"/>
</dbReference>
<dbReference type="Proteomes" id="UP000757232">
    <property type="component" value="Unassembled WGS sequence"/>
</dbReference>
<dbReference type="InterPro" id="IPR002772">
    <property type="entry name" value="Glyco_hydro_3_C"/>
</dbReference>
<evidence type="ECO:0000256" key="1">
    <source>
        <dbReference type="ARBA" id="ARBA00000448"/>
    </source>
</evidence>
<dbReference type="InterPro" id="IPR007708">
    <property type="entry name" value="DBR1_C"/>
</dbReference>
<dbReference type="Pfam" id="PF01915">
    <property type="entry name" value="Glyco_hydro_3_C"/>
    <property type="match status" value="1"/>
</dbReference>
<evidence type="ECO:0000259" key="6">
    <source>
        <dbReference type="PROSITE" id="PS51820"/>
    </source>
</evidence>
<dbReference type="InterPro" id="IPR050288">
    <property type="entry name" value="Cellulose_deg_GH3"/>
</dbReference>
<dbReference type="Pfam" id="PF00933">
    <property type="entry name" value="Glyco_hydro_3"/>
    <property type="match status" value="1"/>
</dbReference>
<dbReference type="InterPro" id="IPR026891">
    <property type="entry name" value="Fn3-like"/>
</dbReference>
<evidence type="ECO:0000256" key="5">
    <source>
        <dbReference type="ARBA" id="ARBA00023295"/>
    </source>
</evidence>
<dbReference type="EC" id="3.2.1.21" evidence="3"/>
<dbReference type="InterPro" id="IPR036881">
    <property type="entry name" value="Glyco_hydro_3_C_sf"/>
</dbReference>
<dbReference type="GO" id="GO:0009251">
    <property type="term" value="P:glucan catabolic process"/>
    <property type="evidence" value="ECO:0007669"/>
    <property type="project" value="TreeGrafter"/>
</dbReference>